<evidence type="ECO:0000256" key="7">
    <source>
        <dbReference type="PROSITE-ProRule" id="PRU01373"/>
    </source>
</evidence>
<organism evidence="9 10">
    <name type="scientific">Pontibacter aquaedesilientis</name>
    <dbReference type="NCBI Taxonomy" id="2766980"/>
    <lineage>
        <taxon>Bacteria</taxon>
        <taxon>Pseudomonadati</taxon>
        <taxon>Bacteroidota</taxon>
        <taxon>Cytophagia</taxon>
        <taxon>Cytophagales</taxon>
        <taxon>Hymenobacteraceae</taxon>
        <taxon>Pontibacter</taxon>
    </lineage>
</organism>
<evidence type="ECO:0000256" key="3">
    <source>
        <dbReference type="ARBA" id="ARBA00022679"/>
    </source>
</evidence>
<evidence type="ECO:0000313" key="9">
    <source>
        <dbReference type="EMBL" id="MBD1395563.1"/>
    </source>
</evidence>
<evidence type="ECO:0000313" key="10">
    <source>
        <dbReference type="Proteomes" id="UP000625551"/>
    </source>
</evidence>
<evidence type="ECO:0000256" key="1">
    <source>
        <dbReference type="ARBA" id="ARBA00004752"/>
    </source>
</evidence>
<comment type="caution">
    <text evidence="9">The sequence shown here is derived from an EMBL/GenBank/DDBJ whole genome shotgun (WGS) entry which is preliminary data.</text>
</comment>
<keyword evidence="3" id="KW-0808">Transferase</keyword>
<dbReference type="InterPro" id="IPR038063">
    <property type="entry name" value="Transpep_catalytic_dom"/>
</dbReference>
<feature type="active site" description="Nucleophile" evidence="7">
    <location>
        <position position="308"/>
    </location>
</feature>
<name>A0ABR7XD79_9BACT</name>
<sequence length="388" mass="45122">MPRLLLLLLLFLSPIWGMASDSTEVWLLVPDQKQRLRLAIAQYEELSNHTWHTFPNKLLIRPGDSNRYVPQLRANLLLSGDLSIPDNAEDSLHYTRTLASAVVHFQTRHALKADSIIGPRTVAALNVPPAQRLRQLQHSLERWDNFSQNISQPYIIINIPDYSLRLIEHNTVLLQSRTIVGKPDLPTIVNRTDLHTIVFNPFWYIPRSIASKEILPIIKRNPAYLASRDMEVFRPTALGGWQKVDPWKIDWSGVTEDNFNYRIVQVTGEHNELGKMKFLFRTRVSQYLHDTKDKHLFELDKRAFSHGCIRLQNPEELAHYLLQERSGLSDNRVERVLETDKDEQFIRLKKPVPILIVYMTAWVDQHSGLQFREDIYGYDKLEQVVLGQ</sequence>
<feature type="domain" description="L,D-TPase catalytic" evidence="8">
    <location>
        <begin position="153"/>
        <end position="336"/>
    </location>
</feature>
<dbReference type="EMBL" id="JACXAJ010000001">
    <property type="protein sequence ID" value="MBD1395563.1"/>
    <property type="molecule type" value="Genomic_DNA"/>
</dbReference>
<dbReference type="InterPro" id="IPR036365">
    <property type="entry name" value="PGBD-like_sf"/>
</dbReference>
<dbReference type="PANTHER" id="PTHR41533">
    <property type="entry name" value="L,D-TRANSPEPTIDASE HI_1667-RELATED"/>
    <property type="match status" value="1"/>
</dbReference>
<evidence type="ECO:0000256" key="4">
    <source>
        <dbReference type="ARBA" id="ARBA00022960"/>
    </source>
</evidence>
<dbReference type="SUPFAM" id="SSF47090">
    <property type="entry name" value="PGBD-like"/>
    <property type="match status" value="1"/>
</dbReference>
<dbReference type="Gene3D" id="1.10.101.10">
    <property type="entry name" value="PGBD-like superfamily/PGBD"/>
    <property type="match status" value="1"/>
</dbReference>
<proteinExistence type="inferred from homology"/>
<dbReference type="SUPFAM" id="SSF141523">
    <property type="entry name" value="L,D-transpeptidase catalytic domain-like"/>
    <property type="match status" value="1"/>
</dbReference>
<reference evidence="9 10" key="1">
    <citation type="submission" date="2020-09" db="EMBL/GenBank/DDBJ databases">
        <title>Genome sequencing and assembly of Pontibacter sp.</title>
        <authorList>
            <person name="Chhetri G."/>
        </authorList>
    </citation>
    <scope>NUCLEOTIDE SEQUENCE [LARGE SCALE GENOMIC DNA]</scope>
    <source>
        <strain evidence="9 10">JH31</strain>
    </source>
</reference>
<dbReference type="Pfam" id="PF03734">
    <property type="entry name" value="YkuD"/>
    <property type="match status" value="1"/>
</dbReference>
<dbReference type="Gene3D" id="2.40.440.10">
    <property type="entry name" value="L,D-transpeptidase catalytic domain-like"/>
    <property type="match status" value="1"/>
</dbReference>
<gene>
    <name evidence="9" type="ORF">H9Q13_00155</name>
</gene>
<feature type="active site" description="Proton donor/acceptor" evidence="7">
    <location>
        <position position="289"/>
    </location>
</feature>
<dbReference type="PANTHER" id="PTHR41533:SF2">
    <property type="entry name" value="BLR7131 PROTEIN"/>
    <property type="match status" value="1"/>
</dbReference>
<keyword evidence="6 7" id="KW-0961">Cell wall biogenesis/degradation</keyword>
<dbReference type="InterPro" id="IPR005490">
    <property type="entry name" value="LD_TPept_cat_dom"/>
</dbReference>
<dbReference type="RefSeq" id="WP_191181741.1">
    <property type="nucleotide sequence ID" value="NZ_JACXAJ010000001.1"/>
</dbReference>
<keyword evidence="4 7" id="KW-0133">Cell shape</keyword>
<dbReference type="InterPro" id="IPR052905">
    <property type="entry name" value="LD-transpeptidase_YkuD-like"/>
</dbReference>
<evidence type="ECO:0000256" key="5">
    <source>
        <dbReference type="ARBA" id="ARBA00022984"/>
    </source>
</evidence>
<protein>
    <submittedName>
        <fullName evidence="9">L,D-transpeptidase family protein</fullName>
    </submittedName>
</protein>
<dbReference type="Proteomes" id="UP000625551">
    <property type="component" value="Unassembled WGS sequence"/>
</dbReference>
<dbReference type="InterPro" id="IPR036366">
    <property type="entry name" value="PGBDSf"/>
</dbReference>
<comment type="pathway">
    <text evidence="1 7">Cell wall biogenesis; peptidoglycan biosynthesis.</text>
</comment>
<comment type="similarity">
    <text evidence="2">Belongs to the YkuD family.</text>
</comment>
<accession>A0ABR7XD79</accession>
<keyword evidence="10" id="KW-1185">Reference proteome</keyword>
<keyword evidence="5 7" id="KW-0573">Peptidoglycan synthesis</keyword>
<evidence type="ECO:0000256" key="2">
    <source>
        <dbReference type="ARBA" id="ARBA00005992"/>
    </source>
</evidence>
<dbReference type="CDD" id="cd16913">
    <property type="entry name" value="YkuD_like"/>
    <property type="match status" value="1"/>
</dbReference>
<dbReference type="PROSITE" id="PS52029">
    <property type="entry name" value="LD_TPASE"/>
    <property type="match status" value="1"/>
</dbReference>
<evidence type="ECO:0000259" key="8">
    <source>
        <dbReference type="PROSITE" id="PS52029"/>
    </source>
</evidence>
<evidence type="ECO:0000256" key="6">
    <source>
        <dbReference type="ARBA" id="ARBA00023316"/>
    </source>
</evidence>